<dbReference type="EMBL" id="JARKIB010000142">
    <property type="protein sequence ID" value="KAJ7732869.1"/>
    <property type="molecule type" value="Genomic_DNA"/>
</dbReference>
<protein>
    <submittedName>
        <fullName evidence="2">Uncharacterized protein</fullName>
    </submittedName>
</protein>
<evidence type="ECO:0000256" key="1">
    <source>
        <dbReference type="SAM" id="MobiDB-lite"/>
    </source>
</evidence>
<feature type="region of interest" description="Disordered" evidence="1">
    <location>
        <begin position="102"/>
        <end position="154"/>
    </location>
</feature>
<dbReference type="AlphaFoldDB" id="A0AAD7I2U1"/>
<keyword evidence="3" id="KW-1185">Reference proteome</keyword>
<evidence type="ECO:0000313" key="3">
    <source>
        <dbReference type="Proteomes" id="UP001215598"/>
    </source>
</evidence>
<gene>
    <name evidence="2" type="ORF">B0H16DRAFT_1468383</name>
</gene>
<reference evidence="2" key="1">
    <citation type="submission" date="2023-03" db="EMBL/GenBank/DDBJ databases">
        <title>Massive genome expansion in bonnet fungi (Mycena s.s.) driven by repeated elements and novel gene families across ecological guilds.</title>
        <authorList>
            <consortium name="Lawrence Berkeley National Laboratory"/>
            <person name="Harder C.B."/>
            <person name="Miyauchi S."/>
            <person name="Viragh M."/>
            <person name="Kuo A."/>
            <person name="Thoen E."/>
            <person name="Andreopoulos B."/>
            <person name="Lu D."/>
            <person name="Skrede I."/>
            <person name="Drula E."/>
            <person name="Henrissat B."/>
            <person name="Morin E."/>
            <person name="Kohler A."/>
            <person name="Barry K."/>
            <person name="LaButti K."/>
            <person name="Morin E."/>
            <person name="Salamov A."/>
            <person name="Lipzen A."/>
            <person name="Mereny Z."/>
            <person name="Hegedus B."/>
            <person name="Baldrian P."/>
            <person name="Stursova M."/>
            <person name="Weitz H."/>
            <person name="Taylor A."/>
            <person name="Grigoriev I.V."/>
            <person name="Nagy L.G."/>
            <person name="Martin F."/>
            <person name="Kauserud H."/>
        </authorList>
    </citation>
    <scope>NUCLEOTIDE SEQUENCE</scope>
    <source>
        <strain evidence="2">CBHHK182m</strain>
    </source>
</reference>
<sequence length="154" mass="16828">MGDLIFRPRLRRAAGAGDGQRPTGSSAFSVTFVISVNIGTDQVEEIQRAADLGGSFPGPDLWKSLEMRVLSGKILVNWDVRRRLYSLGTWLSGYLAEAVRETSPRGQGNAHFPQTQPWDSKGDRESVEQAGETLGKPSNPRQSEAISGEMKPLD</sequence>
<comment type="caution">
    <text evidence="2">The sequence shown here is derived from an EMBL/GenBank/DDBJ whole genome shotgun (WGS) entry which is preliminary data.</text>
</comment>
<dbReference type="Proteomes" id="UP001215598">
    <property type="component" value="Unassembled WGS sequence"/>
</dbReference>
<evidence type="ECO:0000313" key="2">
    <source>
        <dbReference type="EMBL" id="KAJ7732869.1"/>
    </source>
</evidence>
<proteinExistence type="predicted"/>
<name>A0AAD7I2U1_9AGAR</name>
<organism evidence="2 3">
    <name type="scientific">Mycena metata</name>
    <dbReference type="NCBI Taxonomy" id="1033252"/>
    <lineage>
        <taxon>Eukaryota</taxon>
        <taxon>Fungi</taxon>
        <taxon>Dikarya</taxon>
        <taxon>Basidiomycota</taxon>
        <taxon>Agaricomycotina</taxon>
        <taxon>Agaricomycetes</taxon>
        <taxon>Agaricomycetidae</taxon>
        <taxon>Agaricales</taxon>
        <taxon>Marasmiineae</taxon>
        <taxon>Mycenaceae</taxon>
        <taxon>Mycena</taxon>
    </lineage>
</organism>
<accession>A0AAD7I2U1</accession>